<evidence type="ECO:0000313" key="1">
    <source>
        <dbReference type="EMBL" id="CEK53938.1"/>
    </source>
</evidence>
<name>A0A0B6YCW1_9EUPU</name>
<protein>
    <submittedName>
        <fullName evidence="1">Uncharacterized protein</fullName>
    </submittedName>
</protein>
<organism evidence="1">
    <name type="scientific">Arion vulgaris</name>
    <dbReference type="NCBI Taxonomy" id="1028688"/>
    <lineage>
        <taxon>Eukaryota</taxon>
        <taxon>Metazoa</taxon>
        <taxon>Spiralia</taxon>
        <taxon>Lophotrochozoa</taxon>
        <taxon>Mollusca</taxon>
        <taxon>Gastropoda</taxon>
        <taxon>Heterobranchia</taxon>
        <taxon>Euthyneura</taxon>
        <taxon>Panpulmonata</taxon>
        <taxon>Eupulmonata</taxon>
        <taxon>Stylommatophora</taxon>
        <taxon>Helicina</taxon>
        <taxon>Arionoidea</taxon>
        <taxon>Arionidae</taxon>
        <taxon>Arion</taxon>
    </lineage>
</organism>
<sequence>MNDSQIPGELASGKRKWGEPFCYKDIGKQDFIIYKTRRSLTGTGSAGERL</sequence>
<dbReference type="EMBL" id="HACG01007073">
    <property type="protein sequence ID" value="CEK53938.1"/>
    <property type="molecule type" value="Transcribed_RNA"/>
</dbReference>
<accession>A0A0B6YCW1</accession>
<dbReference type="AlphaFoldDB" id="A0A0B6YCW1"/>
<reference evidence="1" key="1">
    <citation type="submission" date="2014-12" db="EMBL/GenBank/DDBJ databases">
        <title>Insight into the proteome of Arion vulgaris.</title>
        <authorList>
            <person name="Aradska J."/>
            <person name="Bulat T."/>
            <person name="Smidak R."/>
            <person name="Sarate P."/>
            <person name="Gangsoo J."/>
            <person name="Sialana F."/>
            <person name="Bilban M."/>
            <person name="Lubec G."/>
        </authorList>
    </citation>
    <scope>NUCLEOTIDE SEQUENCE</scope>
    <source>
        <tissue evidence="1">Skin</tissue>
    </source>
</reference>
<proteinExistence type="predicted"/>
<gene>
    <name evidence="1" type="primary">ORF21594</name>
</gene>